<dbReference type="EMBL" id="SNRW01045331">
    <property type="protein sequence ID" value="KAA6321142.1"/>
    <property type="molecule type" value="Genomic_DNA"/>
</dbReference>
<dbReference type="AlphaFoldDB" id="A0A5J4QHY3"/>
<sequence>MPDSKNVEIDRHKRIAEGKRLLFSFYGIPELNQRKFLKEYPGFNWNDANKVAEKYNININCYEYVGEGFEDDIQKPKYQRLISYSPERAGNEVAYPDMQVEGRKPYNILLLNDDIGNQHIMYIINVEKLIGMFNAKWTLTSKNV</sequence>
<comment type="caution">
    <text evidence="1">The sequence shown here is derived from an EMBL/GenBank/DDBJ whole genome shotgun (WGS) entry which is preliminary data.</text>
</comment>
<organism evidence="1 2">
    <name type="scientific">Streblomastix strix</name>
    <dbReference type="NCBI Taxonomy" id="222440"/>
    <lineage>
        <taxon>Eukaryota</taxon>
        <taxon>Metamonada</taxon>
        <taxon>Preaxostyla</taxon>
        <taxon>Oxymonadida</taxon>
        <taxon>Streblomastigidae</taxon>
        <taxon>Streblomastix</taxon>
    </lineage>
</organism>
<protein>
    <submittedName>
        <fullName evidence="1">Uncharacterized protein</fullName>
    </submittedName>
</protein>
<reference evidence="1 2" key="1">
    <citation type="submission" date="2019-03" db="EMBL/GenBank/DDBJ databases">
        <title>Single cell metagenomics reveals metabolic interactions within the superorganism composed of flagellate Streblomastix strix and complex community of Bacteroidetes bacteria on its surface.</title>
        <authorList>
            <person name="Treitli S.C."/>
            <person name="Kolisko M."/>
            <person name="Husnik F."/>
            <person name="Keeling P."/>
            <person name="Hampl V."/>
        </authorList>
    </citation>
    <scope>NUCLEOTIDE SEQUENCE [LARGE SCALE GENOMIC DNA]</scope>
    <source>
        <strain evidence="1">ST1C</strain>
    </source>
</reference>
<evidence type="ECO:0000313" key="1">
    <source>
        <dbReference type="EMBL" id="KAA6321142.1"/>
    </source>
</evidence>
<accession>A0A5J4QHY3</accession>
<dbReference type="Proteomes" id="UP000324800">
    <property type="component" value="Unassembled WGS sequence"/>
</dbReference>
<proteinExistence type="predicted"/>
<gene>
    <name evidence="1" type="ORF">EZS28_054594</name>
</gene>
<name>A0A5J4QHY3_9EUKA</name>
<evidence type="ECO:0000313" key="2">
    <source>
        <dbReference type="Proteomes" id="UP000324800"/>
    </source>
</evidence>